<name>A0AAE1QIX8_9EUCA</name>
<comment type="caution">
    <text evidence="1">The sequence shown here is derived from an EMBL/GenBank/DDBJ whole genome shotgun (WGS) entry which is preliminary data.</text>
</comment>
<dbReference type="Proteomes" id="UP001292094">
    <property type="component" value="Unassembled WGS sequence"/>
</dbReference>
<dbReference type="AlphaFoldDB" id="A0AAE1QIX8"/>
<sequence>MLRRGIVNPAMMVEHKASIDLREEWLKCKQTCESTPLWVGWGVTSATTGVTTTPGVDLCM</sequence>
<organism evidence="1 2">
    <name type="scientific">Petrolisthes manimaculis</name>
    <dbReference type="NCBI Taxonomy" id="1843537"/>
    <lineage>
        <taxon>Eukaryota</taxon>
        <taxon>Metazoa</taxon>
        <taxon>Ecdysozoa</taxon>
        <taxon>Arthropoda</taxon>
        <taxon>Crustacea</taxon>
        <taxon>Multicrustacea</taxon>
        <taxon>Malacostraca</taxon>
        <taxon>Eumalacostraca</taxon>
        <taxon>Eucarida</taxon>
        <taxon>Decapoda</taxon>
        <taxon>Pleocyemata</taxon>
        <taxon>Anomura</taxon>
        <taxon>Galatheoidea</taxon>
        <taxon>Porcellanidae</taxon>
        <taxon>Petrolisthes</taxon>
    </lineage>
</organism>
<gene>
    <name evidence="1" type="ORF">Pmani_003246</name>
</gene>
<dbReference type="EMBL" id="JAWZYT010000233">
    <property type="protein sequence ID" value="KAK4326212.1"/>
    <property type="molecule type" value="Genomic_DNA"/>
</dbReference>
<proteinExistence type="predicted"/>
<keyword evidence="2" id="KW-1185">Reference proteome</keyword>
<reference evidence="1" key="1">
    <citation type="submission" date="2023-11" db="EMBL/GenBank/DDBJ databases">
        <title>Genome assemblies of two species of porcelain crab, Petrolisthes cinctipes and Petrolisthes manimaculis (Anomura: Porcellanidae).</title>
        <authorList>
            <person name="Angst P."/>
        </authorList>
    </citation>
    <scope>NUCLEOTIDE SEQUENCE</scope>
    <source>
        <strain evidence="1">PB745_02</strain>
        <tissue evidence="1">Gill</tissue>
    </source>
</reference>
<evidence type="ECO:0000313" key="1">
    <source>
        <dbReference type="EMBL" id="KAK4326212.1"/>
    </source>
</evidence>
<evidence type="ECO:0000313" key="2">
    <source>
        <dbReference type="Proteomes" id="UP001292094"/>
    </source>
</evidence>
<accession>A0AAE1QIX8</accession>
<protein>
    <submittedName>
        <fullName evidence="1">Uncharacterized protein</fullName>
    </submittedName>
</protein>